<dbReference type="InterPro" id="IPR036259">
    <property type="entry name" value="MFS_trans_sf"/>
</dbReference>
<name>A0A2T3M5V1_PHOLE</name>
<sequence length="68" mass="7668">MSTLFKLAAVAVVLRWGLMAVLKNLSGFIFWQKLKGITFSGKSLSAVCYVLEKRKNKLVITSIFLYLI</sequence>
<comment type="caution">
    <text evidence="1">The sequence shown here is derived from an EMBL/GenBank/DDBJ whole genome shotgun (WGS) entry which is preliminary data.</text>
</comment>
<dbReference type="Proteomes" id="UP000240410">
    <property type="component" value="Unassembled WGS sequence"/>
</dbReference>
<organism evidence="1 2">
    <name type="scientific">Photobacterium leiognathi</name>
    <dbReference type="NCBI Taxonomy" id="553611"/>
    <lineage>
        <taxon>Bacteria</taxon>
        <taxon>Pseudomonadati</taxon>
        <taxon>Pseudomonadota</taxon>
        <taxon>Gammaproteobacteria</taxon>
        <taxon>Vibrionales</taxon>
        <taxon>Vibrionaceae</taxon>
        <taxon>Photobacterium</taxon>
    </lineage>
</organism>
<dbReference type="EMBL" id="PYOJ01000031">
    <property type="protein sequence ID" value="PSV87282.1"/>
    <property type="molecule type" value="Genomic_DNA"/>
</dbReference>
<accession>A0A2T3M5V1</accession>
<reference evidence="1 2" key="1">
    <citation type="submission" date="2018-03" db="EMBL/GenBank/DDBJ databases">
        <title>Whole genome sequencing of Histamine producing bacteria.</title>
        <authorList>
            <person name="Butler K."/>
        </authorList>
    </citation>
    <scope>NUCLEOTIDE SEQUENCE [LARGE SCALE GENOMIC DNA]</scope>
    <source>
        <strain evidence="1 2">ATCC 33979</strain>
    </source>
</reference>
<evidence type="ECO:0000313" key="2">
    <source>
        <dbReference type="Proteomes" id="UP000240410"/>
    </source>
</evidence>
<gene>
    <name evidence="1" type="ORF">CTM89_18215</name>
</gene>
<evidence type="ECO:0000313" key="1">
    <source>
        <dbReference type="EMBL" id="PSV87282.1"/>
    </source>
</evidence>
<proteinExistence type="predicted"/>
<dbReference type="Gene3D" id="1.20.1250.20">
    <property type="entry name" value="MFS general substrate transporter like domains"/>
    <property type="match status" value="1"/>
</dbReference>
<protein>
    <submittedName>
        <fullName evidence="1">Uncharacterized protein</fullName>
    </submittedName>
</protein>
<dbReference type="AlphaFoldDB" id="A0A2T3M5V1"/>